<dbReference type="Gene3D" id="1.10.8.1050">
    <property type="entry name" value="Antitoxin VbhA-like"/>
    <property type="match status" value="1"/>
</dbReference>
<dbReference type="InterPro" id="IPR043038">
    <property type="entry name" value="VbhA_sf"/>
</dbReference>
<dbReference type="KEGG" id="lck:HN018_23560"/>
<organism evidence="2 3">
    <name type="scientific">Lichenicola cladoniae</name>
    <dbReference type="NCBI Taxonomy" id="1484109"/>
    <lineage>
        <taxon>Bacteria</taxon>
        <taxon>Pseudomonadati</taxon>
        <taxon>Pseudomonadota</taxon>
        <taxon>Alphaproteobacteria</taxon>
        <taxon>Acetobacterales</taxon>
        <taxon>Acetobacteraceae</taxon>
        <taxon>Lichenicola</taxon>
    </lineage>
</organism>
<feature type="domain" description="Antitoxin VbhA" evidence="1">
    <location>
        <begin position="19"/>
        <end position="63"/>
    </location>
</feature>
<dbReference type="Proteomes" id="UP000500767">
    <property type="component" value="Plasmid unnamed1"/>
</dbReference>
<dbReference type="RefSeq" id="WP_171833860.1">
    <property type="nucleotide sequence ID" value="NZ_CP053709.1"/>
</dbReference>
<dbReference type="InterPro" id="IPR033788">
    <property type="entry name" value="VbhA-like"/>
</dbReference>
<evidence type="ECO:0000313" key="3">
    <source>
        <dbReference type="Proteomes" id="UP000500767"/>
    </source>
</evidence>
<gene>
    <name evidence="2" type="ORF">HN018_23560</name>
</gene>
<name>A0A6M8HX79_9PROT</name>
<keyword evidence="2" id="KW-0614">Plasmid</keyword>
<reference evidence="2 3" key="1">
    <citation type="journal article" date="2014" name="World J. Microbiol. Biotechnol.">
        <title>Biodiversity and physiological characteristics of Antarctic and Arctic lichens-associated bacteria.</title>
        <authorList>
            <person name="Lee Y.M."/>
            <person name="Kim E.H."/>
            <person name="Lee H.K."/>
            <person name="Hong S.G."/>
        </authorList>
    </citation>
    <scope>NUCLEOTIDE SEQUENCE [LARGE SCALE GENOMIC DNA]</scope>
    <source>
        <strain evidence="2 3">PAMC 26569</strain>
        <plasmid evidence="2">unnamed1</plasmid>
    </source>
</reference>
<sequence length="67" mass="7493">MDQITPSAHLISDDERRRRQKAIDYARGSVRLEGFTLDPDIEALNQRYVAGELSRAELTAAIKHAVG</sequence>
<accession>A0A6M8HX79</accession>
<dbReference type="InterPro" id="IPR041535">
    <property type="entry name" value="VbhA"/>
</dbReference>
<geneLocation type="plasmid" evidence="2 3">
    <name>unnamed1</name>
</geneLocation>
<dbReference type="EMBL" id="CP053709">
    <property type="protein sequence ID" value="QKE93164.1"/>
    <property type="molecule type" value="Genomic_DNA"/>
</dbReference>
<evidence type="ECO:0000313" key="2">
    <source>
        <dbReference type="EMBL" id="QKE93164.1"/>
    </source>
</evidence>
<dbReference type="AlphaFoldDB" id="A0A6M8HX79"/>
<protein>
    <submittedName>
        <fullName evidence="2">Antitoxin VbhA family protein</fullName>
    </submittedName>
</protein>
<keyword evidence="3" id="KW-1185">Reference proteome</keyword>
<dbReference type="CDD" id="cd11586">
    <property type="entry name" value="VbhA_like"/>
    <property type="match status" value="1"/>
</dbReference>
<dbReference type="Pfam" id="PF18495">
    <property type="entry name" value="VbhA"/>
    <property type="match status" value="1"/>
</dbReference>
<proteinExistence type="predicted"/>
<evidence type="ECO:0000259" key="1">
    <source>
        <dbReference type="Pfam" id="PF18495"/>
    </source>
</evidence>